<evidence type="ECO:0000259" key="2">
    <source>
        <dbReference type="Pfam" id="PF14261"/>
    </source>
</evidence>
<evidence type="ECO:0000259" key="1">
    <source>
        <dbReference type="Pfam" id="PF05685"/>
    </source>
</evidence>
<organism evidence="3 4">
    <name type="scientific">Cyanomargarita calcarea GSE-NOS-MK-12-04C</name>
    <dbReference type="NCBI Taxonomy" id="2839659"/>
    <lineage>
        <taxon>Bacteria</taxon>
        <taxon>Bacillati</taxon>
        <taxon>Cyanobacteriota</taxon>
        <taxon>Cyanophyceae</taxon>
        <taxon>Nostocales</taxon>
        <taxon>Cyanomargaritaceae</taxon>
        <taxon>Cyanomargarita</taxon>
    </lineage>
</organism>
<name>A0A951UQK7_9CYAN</name>
<dbReference type="AlphaFoldDB" id="A0A951UQK7"/>
<dbReference type="Proteomes" id="UP000729701">
    <property type="component" value="Unassembled WGS sequence"/>
</dbReference>
<feature type="domain" description="DUF4351" evidence="2">
    <location>
        <begin position="231"/>
        <end position="289"/>
    </location>
</feature>
<protein>
    <submittedName>
        <fullName evidence="3">Uma2 family endonuclease</fullName>
    </submittedName>
</protein>
<reference evidence="3" key="2">
    <citation type="journal article" date="2022" name="Microbiol. Resour. Announc.">
        <title>Metagenome Sequencing to Explore Phylogenomics of Terrestrial Cyanobacteria.</title>
        <authorList>
            <person name="Ward R.D."/>
            <person name="Stajich J.E."/>
            <person name="Johansen J.R."/>
            <person name="Huntemann M."/>
            <person name="Clum A."/>
            <person name="Foster B."/>
            <person name="Foster B."/>
            <person name="Roux S."/>
            <person name="Palaniappan K."/>
            <person name="Varghese N."/>
            <person name="Mukherjee S."/>
            <person name="Reddy T.B.K."/>
            <person name="Daum C."/>
            <person name="Copeland A."/>
            <person name="Chen I.A."/>
            <person name="Ivanova N.N."/>
            <person name="Kyrpides N.C."/>
            <person name="Shapiro N."/>
            <person name="Eloe-Fadrosh E.A."/>
            <person name="Pietrasiak N."/>
        </authorList>
    </citation>
    <scope>NUCLEOTIDE SEQUENCE</scope>
    <source>
        <strain evidence="3">GSE-NOS-MK-12-04C</strain>
    </source>
</reference>
<accession>A0A951UQK7</accession>
<evidence type="ECO:0000313" key="4">
    <source>
        <dbReference type="Proteomes" id="UP000729701"/>
    </source>
</evidence>
<dbReference type="Pfam" id="PF14261">
    <property type="entry name" value="DUF4351"/>
    <property type="match status" value="1"/>
</dbReference>
<reference evidence="3" key="1">
    <citation type="submission" date="2021-05" db="EMBL/GenBank/DDBJ databases">
        <authorList>
            <person name="Pietrasiak N."/>
            <person name="Ward R."/>
            <person name="Stajich J.E."/>
            <person name="Kurbessoian T."/>
        </authorList>
    </citation>
    <scope>NUCLEOTIDE SEQUENCE</scope>
    <source>
        <strain evidence="3">GSE-NOS-MK-12-04C</strain>
    </source>
</reference>
<sequence>MLQTDPPRSAKEVLPTMYDLPSESLEEAGLPDEFHVFQPQLLRETFTSPNYPPDQVFIASDLNLYYDPNHTLWFKRPDWFAVLGISRLYQQTELRLSYVIWQEGADPNVVVELLSPGTEKEDLGKTLREVNQPPTKWEVYEKILRVPYYIVFDRYTDNLRVFQNIAGRYQELSITDSRIWLPELELGIGLWEGTYQGITRVWLRWYDATGNWIPTPVEQERAITQESVIYQDIVQKGELKFFYRLVNRRFGEIDPSIIERIRQLPVDKLEILGEEFLNFSDVSDLVNWLNQENNTLK</sequence>
<gene>
    <name evidence="3" type="ORF">KME60_01180</name>
</gene>
<dbReference type="InterPro" id="IPR025587">
    <property type="entry name" value="DUF4351"/>
</dbReference>
<dbReference type="EMBL" id="JAHHGZ010000001">
    <property type="protein sequence ID" value="MBW4666074.1"/>
    <property type="molecule type" value="Genomic_DNA"/>
</dbReference>
<feature type="domain" description="Putative restriction endonuclease" evidence="1">
    <location>
        <begin position="37"/>
        <end position="191"/>
    </location>
</feature>
<dbReference type="InterPro" id="IPR008538">
    <property type="entry name" value="Uma2"/>
</dbReference>
<dbReference type="PANTHER" id="PTHR33352:SF3">
    <property type="entry name" value="SLR1612 PROTEIN"/>
    <property type="match status" value="1"/>
</dbReference>
<evidence type="ECO:0000313" key="3">
    <source>
        <dbReference type="EMBL" id="MBW4666074.1"/>
    </source>
</evidence>
<dbReference type="Pfam" id="PF05685">
    <property type="entry name" value="Uma2"/>
    <property type="match status" value="1"/>
</dbReference>
<dbReference type="CDD" id="cd06260">
    <property type="entry name" value="DUF820-like"/>
    <property type="match status" value="1"/>
</dbReference>
<keyword evidence="3" id="KW-0540">Nuclease</keyword>
<dbReference type="PANTHER" id="PTHR33352">
    <property type="entry name" value="SLR1095 PROTEIN"/>
    <property type="match status" value="1"/>
</dbReference>
<keyword evidence="3" id="KW-0378">Hydrolase</keyword>
<proteinExistence type="predicted"/>
<keyword evidence="3" id="KW-0255">Endonuclease</keyword>
<dbReference type="GO" id="GO:0004519">
    <property type="term" value="F:endonuclease activity"/>
    <property type="evidence" value="ECO:0007669"/>
    <property type="project" value="UniProtKB-KW"/>
</dbReference>
<comment type="caution">
    <text evidence="3">The sequence shown here is derived from an EMBL/GenBank/DDBJ whole genome shotgun (WGS) entry which is preliminary data.</text>
</comment>